<dbReference type="Proteomes" id="UP000217785">
    <property type="component" value="Unassembled WGS sequence"/>
</dbReference>
<dbReference type="PANTHER" id="PTHR43022">
    <property type="entry name" value="PROTEIN SMF"/>
    <property type="match status" value="1"/>
</dbReference>
<dbReference type="OrthoDB" id="9785707at2"/>
<dbReference type="GO" id="GO:0009294">
    <property type="term" value="P:DNA-mediated transformation"/>
    <property type="evidence" value="ECO:0007669"/>
    <property type="project" value="InterPro"/>
</dbReference>
<evidence type="ECO:0000259" key="3">
    <source>
        <dbReference type="Pfam" id="PF17782"/>
    </source>
</evidence>
<reference evidence="5" key="1">
    <citation type="submission" date="2017-07" db="EMBL/GenBank/DDBJ databases">
        <title>Draft genome sequence of Effusibacillus lacus strain skLN1.</title>
        <authorList>
            <person name="Watanabe M."/>
            <person name="Kojima H."/>
            <person name="Fukui M."/>
        </authorList>
    </citation>
    <scope>NUCLEOTIDE SEQUENCE [LARGE SCALE GENOMIC DNA]</scope>
    <source>
        <strain evidence="5">skLN1</strain>
    </source>
</reference>
<dbReference type="InterPro" id="IPR036388">
    <property type="entry name" value="WH-like_DNA-bd_sf"/>
</dbReference>
<dbReference type="EMBL" id="BDUF01000095">
    <property type="protein sequence ID" value="GAX91439.1"/>
    <property type="molecule type" value="Genomic_DNA"/>
</dbReference>
<dbReference type="AlphaFoldDB" id="A0A292YR93"/>
<dbReference type="Pfam" id="PF02481">
    <property type="entry name" value="DNA_processg_A"/>
    <property type="match status" value="1"/>
</dbReference>
<accession>A0A292YR93</accession>
<dbReference type="Gene3D" id="1.10.10.10">
    <property type="entry name" value="Winged helix-like DNA-binding domain superfamily/Winged helix DNA-binding domain"/>
    <property type="match status" value="1"/>
</dbReference>
<dbReference type="Gene3D" id="3.40.50.450">
    <property type="match status" value="1"/>
</dbReference>
<protein>
    <submittedName>
        <fullName evidence="4">DNA protecting protein DprA</fullName>
    </submittedName>
</protein>
<dbReference type="SUPFAM" id="SSF102405">
    <property type="entry name" value="MCP/YpsA-like"/>
    <property type="match status" value="1"/>
</dbReference>
<dbReference type="RefSeq" id="WP_096183230.1">
    <property type="nucleotide sequence ID" value="NZ_BDUF01000095.1"/>
</dbReference>
<feature type="domain" description="Smf/DprA SLOG" evidence="2">
    <location>
        <begin position="80"/>
        <end position="289"/>
    </location>
</feature>
<dbReference type="SUPFAM" id="SSF47781">
    <property type="entry name" value="RuvA domain 2-like"/>
    <property type="match status" value="1"/>
</dbReference>
<dbReference type="Pfam" id="PF17782">
    <property type="entry name" value="WHD_DprA"/>
    <property type="match status" value="1"/>
</dbReference>
<proteinExistence type="inferred from homology"/>
<comment type="caution">
    <text evidence="4">The sequence shown here is derived from an EMBL/GenBank/DDBJ whole genome shotgun (WGS) entry which is preliminary data.</text>
</comment>
<dbReference type="PANTHER" id="PTHR43022:SF1">
    <property type="entry name" value="PROTEIN SMF"/>
    <property type="match status" value="1"/>
</dbReference>
<comment type="similarity">
    <text evidence="1">Belongs to the DprA/Smf family.</text>
</comment>
<evidence type="ECO:0000256" key="1">
    <source>
        <dbReference type="ARBA" id="ARBA00006525"/>
    </source>
</evidence>
<name>A0A292YR93_9BACL</name>
<evidence type="ECO:0000259" key="2">
    <source>
        <dbReference type="Pfam" id="PF02481"/>
    </source>
</evidence>
<gene>
    <name evidence="4" type="ORF">EFBL_3108</name>
</gene>
<organism evidence="4 5">
    <name type="scientific">Effusibacillus lacus</name>
    <dbReference type="NCBI Taxonomy" id="1348429"/>
    <lineage>
        <taxon>Bacteria</taxon>
        <taxon>Bacillati</taxon>
        <taxon>Bacillota</taxon>
        <taxon>Bacilli</taxon>
        <taxon>Bacillales</taxon>
        <taxon>Alicyclobacillaceae</taxon>
        <taxon>Effusibacillus</taxon>
    </lineage>
</organism>
<dbReference type="InterPro" id="IPR003488">
    <property type="entry name" value="DprA"/>
</dbReference>
<dbReference type="InterPro" id="IPR010994">
    <property type="entry name" value="RuvA_2-like"/>
</dbReference>
<evidence type="ECO:0000313" key="4">
    <source>
        <dbReference type="EMBL" id="GAX91439.1"/>
    </source>
</evidence>
<sequence length="365" mass="40776">MRSECDYVQWLMNVPGVGYLRCQKLLESYGSAEAVWEASESDLKERAVVENKIVQKIVSSRPTYSFLEQENFLKRHGIRVIHISDPDYPFLLQQIYDPPHILYVKGEFPPPDESRTMAVVGSRNPTNYGIMIANKLASQLAEQHITIVSGMARGIDMIAHEAALQTGTKTIAVLAGGILKAYPAYNHSLAERISRQGALISEFHPLATAHPGMFPIRNRIISGISRGVLVVEAARRSGSLITANHGLEQNREVFSVPGPITSPLSLGTNDLIRQGARLITGIDDIWEEFPDWKTNTCHIRTTPPEQLTLEERLVLESIGYGAAHLDQLLRVSQISKGELHRLLIEMEIKGYIKQMPGQLYMRAFV</sequence>
<dbReference type="InterPro" id="IPR057666">
    <property type="entry name" value="DrpA_SLOG"/>
</dbReference>
<keyword evidence="5" id="KW-1185">Reference proteome</keyword>
<dbReference type="InterPro" id="IPR041614">
    <property type="entry name" value="DprA_WH"/>
</dbReference>
<dbReference type="NCBIfam" id="TIGR00732">
    <property type="entry name" value="dprA"/>
    <property type="match status" value="1"/>
</dbReference>
<evidence type="ECO:0000313" key="5">
    <source>
        <dbReference type="Proteomes" id="UP000217785"/>
    </source>
</evidence>
<feature type="domain" description="DprA winged helix" evidence="3">
    <location>
        <begin position="301"/>
        <end position="358"/>
    </location>
</feature>